<dbReference type="InterPro" id="IPR011032">
    <property type="entry name" value="GroES-like_sf"/>
</dbReference>
<dbReference type="RefSeq" id="WP_011492931.1">
    <property type="nucleotide sequence ID" value="NC_007952.1"/>
</dbReference>
<evidence type="ECO:0000313" key="5">
    <source>
        <dbReference type="Proteomes" id="UP000001817"/>
    </source>
</evidence>
<dbReference type="GO" id="GO:0035925">
    <property type="term" value="F:mRNA 3'-UTR AU-rich region binding"/>
    <property type="evidence" value="ECO:0007669"/>
    <property type="project" value="TreeGrafter"/>
</dbReference>
<dbReference type="Pfam" id="PF00107">
    <property type="entry name" value="ADH_zinc_N"/>
    <property type="match status" value="1"/>
</dbReference>
<dbReference type="GO" id="GO:0003960">
    <property type="term" value="F:quinone reductase (NADPH) activity"/>
    <property type="evidence" value="ECO:0007669"/>
    <property type="project" value="UniProtKB-EC"/>
</dbReference>
<sequence length="349" mass="37122">MQWRIDLKAIRIVNYGGPEVLLRQNIPIPAPGPADVLIKVAFAGINFMDVHTRQGKYAKSTTYPVRLPVTLGMEGAGEVVAVGREVTSFVPGDRVAWCIAWGSYAELAVVPAARVARIPDAVGFDLAAAAIFQGSTAHYLCHDVGQLAPGRTCLIHAASGSIGQLLVQMGKRAGATIFATASSEQKAEVVRRLGADHVVLYDNGRFADAVREATGGKGVDVVFDPVGKVTLRDSFRATRTRGLVVNYGSVSGSLSDLDPIELGESGSLYLTRPRLADHLADAQSVQRRADDVFTALLDGSLSVSIQGSYSLDDVEDAHAALEERRQIGKAVLDLGKPLKKDYVLASDSA</sequence>
<gene>
    <name evidence="4" type="ORF">Bxe_B0289</name>
</gene>
<dbReference type="InterPro" id="IPR013154">
    <property type="entry name" value="ADH-like_N"/>
</dbReference>
<dbReference type="EMBL" id="CP000271">
    <property type="protein sequence ID" value="ABE35657.1"/>
    <property type="molecule type" value="Genomic_DNA"/>
</dbReference>
<dbReference type="STRING" id="266265.Bxe_B0289"/>
<dbReference type="Gene3D" id="3.40.50.720">
    <property type="entry name" value="NAD(P)-binding Rossmann-like Domain"/>
    <property type="match status" value="1"/>
</dbReference>
<name>Q13JT2_PARXL</name>
<organism evidence="4 5">
    <name type="scientific">Paraburkholderia xenovorans (strain LB400)</name>
    <dbReference type="NCBI Taxonomy" id="266265"/>
    <lineage>
        <taxon>Bacteria</taxon>
        <taxon>Pseudomonadati</taxon>
        <taxon>Pseudomonadota</taxon>
        <taxon>Betaproteobacteria</taxon>
        <taxon>Burkholderiales</taxon>
        <taxon>Burkholderiaceae</taxon>
        <taxon>Paraburkholderia</taxon>
    </lineage>
</organism>
<keyword evidence="1" id="KW-0521">NADP</keyword>
<dbReference type="OrthoDB" id="9805883at2"/>
<feature type="domain" description="Enoyl reductase (ER)" evidence="3">
    <location>
        <begin position="16"/>
        <end position="332"/>
    </location>
</feature>
<protein>
    <submittedName>
        <fullName evidence="4">NADPH-quinone oxidoreductase, Zn containing</fullName>
        <ecNumber evidence="4">1.6.5.5</ecNumber>
    </submittedName>
</protein>
<dbReference type="SUPFAM" id="SSF51735">
    <property type="entry name" value="NAD(P)-binding Rossmann-fold domains"/>
    <property type="match status" value="1"/>
</dbReference>
<dbReference type="InterPro" id="IPR036291">
    <property type="entry name" value="NAD(P)-bd_dom_sf"/>
</dbReference>
<dbReference type="Proteomes" id="UP000001817">
    <property type="component" value="Chromosome 2"/>
</dbReference>
<dbReference type="AlphaFoldDB" id="Q13JT2"/>
<reference evidence="4 5" key="1">
    <citation type="journal article" date="2006" name="Proc. Natl. Acad. Sci. U.S.A.">
        <title>Burkholderia xenovorans LB400 harbors a multi-replicon, 9.73-Mbp genome shaped for versatility.</title>
        <authorList>
            <person name="Chain P.S."/>
            <person name="Denef V.J."/>
            <person name="Konstantinidis K.T."/>
            <person name="Vergez L.M."/>
            <person name="Agullo L."/>
            <person name="Reyes V.L."/>
            <person name="Hauser L."/>
            <person name="Cordova M."/>
            <person name="Gomez L."/>
            <person name="Gonzalez M."/>
            <person name="Land M."/>
            <person name="Lao V."/>
            <person name="Larimer F."/>
            <person name="LiPuma J.J."/>
            <person name="Mahenthiralingam E."/>
            <person name="Malfatti S.A."/>
            <person name="Marx C.J."/>
            <person name="Parnell J.J."/>
            <person name="Ramette A."/>
            <person name="Richardson P."/>
            <person name="Seeger M."/>
            <person name="Smith D."/>
            <person name="Spilker T."/>
            <person name="Sul W.J."/>
            <person name="Tsoi T.V."/>
            <person name="Ulrich L.E."/>
            <person name="Zhulin I.B."/>
            <person name="Tiedje J.M."/>
        </authorList>
    </citation>
    <scope>NUCLEOTIDE SEQUENCE [LARGE SCALE GENOMIC DNA]</scope>
    <source>
        <strain evidence="4 5">LB400</strain>
    </source>
</reference>
<keyword evidence="2 4" id="KW-0560">Oxidoreductase</keyword>
<dbReference type="Pfam" id="PF08240">
    <property type="entry name" value="ADH_N"/>
    <property type="match status" value="1"/>
</dbReference>
<dbReference type="PANTHER" id="PTHR48106:SF13">
    <property type="entry name" value="QUINONE OXIDOREDUCTASE-RELATED"/>
    <property type="match status" value="1"/>
</dbReference>
<dbReference type="SMART" id="SM00829">
    <property type="entry name" value="PKS_ER"/>
    <property type="match status" value="1"/>
</dbReference>
<dbReference type="CDD" id="cd05286">
    <property type="entry name" value="QOR2"/>
    <property type="match status" value="1"/>
</dbReference>
<dbReference type="InterPro" id="IPR013149">
    <property type="entry name" value="ADH-like_C"/>
</dbReference>
<dbReference type="PANTHER" id="PTHR48106">
    <property type="entry name" value="QUINONE OXIDOREDUCTASE PIG3-RELATED"/>
    <property type="match status" value="1"/>
</dbReference>
<dbReference type="SUPFAM" id="SSF50129">
    <property type="entry name" value="GroES-like"/>
    <property type="match status" value="1"/>
</dbReference>
<proteinExistence type="predicted"/>
<dbReference type="InterPro" id="IPR047618">
    <property type="entry name" value="QOR-like"/>
</dbReference>
<dbReference type="Gene3D" id="3.90.180.10">
    <property type="entry name" value="Medium-chain alcohol dehydrogenases, catalytic domain"/>
    <property type="match status" value="1"/>
</dbReference>
<evidence type="ECO:0000259" key="3">
    <source>
        <dbReference type="SMART" id="SM00829"/>
    </source>
</evidence>
<accession>Q13JT2</accession>
<dbReference type="EC" id="1.6.5.5" evidence="4"/>
<keyword evidence="5" id="KW-1185">Reference proteome</keyword>
<evidence type="ECO:0000313" key="4">
    <source>
        <dbReference type="EMBL" id="ABE35657.1"/>
    </source>
</evidence>
<dbReference type="GO" id="GO:0070402">
    <property type="term" value="F:NADPH binding"/>
    <property type="evidence" value="ECO:0007669"/>
    <property type="project" value="TreeGrafter"/>
</dbReference>
<evidence type="ECO:0000256" key="1">
    <source>
        <dbReference type="ARBA" id="ARBA00022857"/>
    </source>
</evidence>
<dbReference type="GO" id="GO:0005829">
    <property type="term" value="C:cytosol"/>
    <property type="evidence" value="ECO:0007669"/>
    <property type="project" value="TreeGrafter"/>
</dbReference>
<dbReference type="eggNOG" id="COG0604">
    <property type="taxonomic scope" value="Bacteria"/>
</dbReference>
<dbReference type="InterPro" id="IPR020843">
    <property type="entry name" value="ER"/>
</dbReference>
<dbReference type="KEGG" id="bxe:Bxe_B0289"/>
<evidence type="ECO:0000256" key="2">
    <source>
        <dbReference type="ARBA" id="ARBA00023002"/>
    </source>
</evidence>